<keyword evidence="1" id="KW-0479">Metal-binding</keyword>
<dbReference type="VEuPathDB" id="TriTrypDB:TCDM_03797"/>
<dbReference type="InterPro" id="IPR013083">
    <property type="entry name" value="Znf_RING/FYVE/PHD"/>
</dbReference>
<dbReference type="VEuPathDB" id="TriTrypDB:BCY84_04610"/>
<dbReference type="PANTHER" id="PTHR22696:SF1">
    <property type="entry name" value="E3 UBIQUITIN-PROTEIN LIGASE RNF26"/>
    <property type="match status" value="1"/>
</dbReference>
<dbReference type="GO" id="GO:0008270">
    <property type="term" value="F:zinc ion binding"/>
    <property type="evidence" value="ECO:0007669"/>
    <property type="project" value="UniProtKB-KW"/>
</dbReference>
<dbReference type="SUPFAM" id="SSF57850">
    <property type="entry name" value="RING/U-box"/>
    <property type="match status" value="1"/>
</dbReference>
<dbReference type="GO" id="GO:0061630">
    <property type="term" value="F:ubiquitin protein ligase activity"/>
    <property type="evidence" value="ECO:0007669"/>
    <property type="project" value="TreeGrafter"/>
</dbReference>
<dbReference type="OrthoDB" id="1711136at2759"/>
<dbReference type="PROSITE" id="PS50089">
    <property type="entry name" value="ZF_RING_2"/>
    <property type="match status" value="1"/>
</dbReference>
<dbReference type="VEuPathDB" id="TriTrypDB:C4B63_27g208"/>
<dbReference type="Proteomes" id="UP000246078">
    <property type="component" value="Unassembled WGS sequence"/>
</dbReference>
<dbReference type="VEuPathDB" id="TriTrypDB:TcG_05872"/>
<dbReference type="VEuPathDB" id="TriTrypDB:C3747_107g137"/>
<proteinExistence type="predicted"/>
<dbReference type="VEuPathDB" id="TriTrypDB:ECC02_006092"/>
<dbReference type="Gene3D" id="3.90.70.200">
    <property type="entry name" value="Plus-3 domain"/>
    <property type="match status" value="1"/>
</dbReference>
<gene>
    <name evidence="4" type="ORF">C3747_107g137</name>
</gene>
<dbReference type="GO" id="GO:0003677">
    <property type="term" value="F:DNA binding"/>
    <property type="evidence" value="ECO:0007669"/>
    <property type="project" value="InterPro"/>
</dbReference>
<dbReference type="OMA" id="NHLAQEC"/>
<protein>
    <recommendedName>
        <fullName evidence="3">RING-type domain-containing protein</fullName>
    </recommendedName>
</protein>
<dbReference type="EMBL" id="PRFC01000107">
    <property type="protein sequence ID" value="PWV06969.1"/>
    <property type="molecule type" value="Genomic_DNA"/>
</dbReference>
<reference evidence="4 5" key="1">
    <citation type="journal article" date="2018" name="Microb. Genom.">
        <title>Expanding an expanded genome: long-read sequencing of Trypanosoma cruzi.</title>
        <authorList>
            <person name="Berna L."/>
            <person name="Rodriguez M."/>
            <person name="Chiribao M.L."/>
            <person name="Parodi-Talice A."/>
            <person name="Pita S."/>
            <person name="Rijo G."/>
            <person name="Alvarez-Valin F."/>
            <person name="Robello C."/>
        </authorList>
    </citation>
    <scope>NUCLEOTIDE SEQUENCE [LARGE SCALE GENOMIC DNA]</scope>
    <source>
        <strain evidence="4 5">TCC</strain>
    </source>
</reference>
<dbReference type="GO" id="GO:0006511">
    <property type="term" value="P:ubiquitin-dependent protein catabolic process"/>
    <property type="evidence" value="ECO:0007669"/>
    <property type="project" value="TreeGrafter"/>
</dbReference>
<dbReference type="VEuPathDB" id="TriTrypDB:Tc_MARK_9498"/>
<dbReference type="VEuPathDB" id="TriTrypDB:TcBrA4_0109070"/>
<dbReference type="Pfam" id="PF03126">
    <property type="entry name" value="Plus-3"/>
    <property type="match status" value="1"/>
</dbReference>
<evidence type="ECO:0000313" key="5">
    <source>
        <dbReference type="Proteomes" id="UP000246078"/>
    </source>
</evidence>
<dbReference type="VEuPathDB" id="TriTrypDB:TcCL_NonESM04133"/>
<dbReference type="VEuPathDB" id="TriTrypDB:TcCLB.511127.350"/>
<dbReference type="GO" id="GO:0016567">
    <property type="term" value="P:protein ubiquitination"/>
    <property type="evidence" value="ECO:0007669"/>
    <property type="project" value="TreeGrafter"/>
</dbReference>
<dbReference type="InterPro" id="IPR004343">
    <property type="entry name" value="Plus-3_dom"/>
</dbReference>
<dbReference type="VEuPathDB" id="TriTrypDB:TcCLB.503657.50"/>
<dbReference type="InterPro" id="IPR036128">
    <property type="entry name" value="Plus3-like_sf"/>
</dbReference>
<sequence>MLSEEDQLLFVAAKEAQLTRNEAVHIIMSDVSHSVFYGAFIRVLLELQDHREDYIVARVGAIATGEVYGGFSNNANIRTDNYLVLQLPPHLAKINGTQYQLNSISNSPMTEGEFSRWLEVARSGAHALSSLYALEGVAPVALPVPTREELAAVAWRLRGVIGNLARHGHGAHRQRRCSQVQPSQAQEQGPATPPPDNLLQALSVCPSRNAPPSEGNFSAPSLHSACAADNAYNHDGVSNFARQITTASLGPANSNISQQQQQQQQQHPYNPLYLQQAGNINGSVEGSGPSEKPPLFHGALSPIPVSTSPPTAIEISVAERELELPTRRQIRQDIINKMNQNGVLFPTNINELKVSQLRLAERDMIEYLEQVREAISSKQENCVVCMDHVPTVISLPCRHKVLCRLCAPSVSTCPVCRSQLFELFEPKEI</sequence>
<keyword evidence="1" id="KW-0862">Zinc</keyword>
<feature type="compositionally biased region" description="Basic residues" evidence="2">
    <location>
        <begin position="166"/>
        <end position="176"/>
    </location>
</feature>
<dbReference type="PANTHER" id="PTHR22696">
    <property type="entry name" value="E3 UBIQUITIN-PROTEIN LIGASE RNF26"/>
    <property type="match status" value="1"/>
</dbReference>
<organism evidence="4 5">
    <name type="scientific">Trypanosoma cruzi</name>
    <dbReference type="NCBI Taxonomy" id="5693"/>
    <lineage>
        <taxon>Eukaryota</taxon>
        <taxon>Discoba</taxon>
        <taxon>Euglenozoa</taxon>
        <taxon>Kinetoplastea</taxon>
        <taxon>Metakinetoplastina</taxon>
        <taxon>Trypanosomatida</taxon>
        <taxon>Trypanosomatidae</taxon>
        <taxon>Trypanosoma</taxon>
        <taxon>Schizotrypanum</taxon>
    </lineage>
</organism>
<evidence type="ECO:0000256" key="1">
    <source>
        <dbReference type="PROSITE-ProRule" id="PRU00175"/>
    </source>
</evidence>
<feature type="domain" description="RING-type" evidence="3">
    <location>
        <begin position="382"/>
        <end position="417"/>
    </location>
</feature>
<evidence type="ECO:0000313" key="4">
    <source>
        <dbReference type="EMBL" id="PWV06969.1"/>
    </source>
</evidence>
<dbReference type="VEuPathDB" id="TriTrypDB:TcYC6_0036300"/>
<feature type="compositionally biased region" description="Polar residues" evidence="2">
    <location>
        <begin position="177"/>
        <end position="189"/>
    </location>
</feature>
<dbReference type="Pfam" id="PF13920">
    <property type="entry name" value="zf-C3HC4_3"/>
    <property type="match status" value="1"/>
</dbReference>
<dbReference type="InterPro" id="IPR001841">
    <property type="entry name" value="Znf_RING"/>
</dbReference>
<dbReference type="Gene3D" id="3.30.40.10">
    <property type="entry name" value="Zinc/RING finger domain, C3HC4 (zinc finger)"/>
    <property type="match status" value="1"/>
</dbReference>
<evidence type="ECO:0000256" key="2">
    <source>
        <dbReference type="SAM" id="MobiDB-lite"/>
    </source>
</evidence>
<evidence type="ECO:0000259" key="3">
    <source>
        <dbReference type="PROSITE" id="PS50089"/>
    </source>
</evidence>
<dbReference type="VEuPathDB" id="TriTrypDB:TCSYLVIO_006495"/>
<keyword evidence="1" id="KW-0863">Zinc-finger</keyword>
<dbReference type="SMART" id="SM00184">
    <property type="entry name" value="RING"/>
    <property type="match status" value="1"/>
</dbReference>
<name>A0A2V2WH68_TRYCR</name>
<feature type="region of interest" description="Disordered" evidence="2">
    <location>
        <begin position="166"/>
        <end position="218"/>
    </location>
</feature>
<dbReference type="SUPFAM" id="SSF159042">
    <property type="entry name" value="Plus3-like"/>
    <property type="match status" value="1"/>
</dbReference>
<dbReference type="AlphaFoldDB" id="A0A2V2WH68"/>
<dbReference type="SMART" id="SM00719">
    <property type="entry name" value="Plus3"/>
    <property type="match status" value="1"/>
</dbReference>
<accession>A0A2V2WH68</accession>
<comment type="caution">
    <text evidence="4">The sequence shown here is derived from an EMBL/GenBank/DDBJ whole genome shotgun (WGS) entry which is preliminary data.</text>
</comment>